<organism evidence="9 10">
    <name type="scientific">Dawidia cretensis</name>
    <dbReference type="NCBI Taxonomy" id="2782350"/>
    <lineage>
        <taxon>Bacteria</taxon>
        <taxon>Pseudomonadati</taxon>
        <taxon>Bacteroidota</taxon>
        <taxon>Cytophagia</taxon>
        <taxon>Cytophagales</taxon>
        <taxon>Chryseotaleaceae</taxon>
        <taxon>Dawidia</taxon>
    </lineage>
</organism>
<dbReference type="InterPro" id="IPR033985">
    <property type="entry name" value="SusD-like_N"/>
</dbReference>
<dbReference type="AlphaFoldDB" id="A0AAP2E380"/>
<dbReference type="InterPro" id="IPR011990">
    <property type="entry name" value="TPR-like_helical_dom_sf"/>
</dbReference>
<dbReference type="Proteomes" id="UP001319080">
    <property type="component" value="Unassembled WGS sequence"/>
</dbReference>
<keyword evidence="5" id="KW-0998">Cell outer membrane</keyword>
<evidence type="ECO:0000259" key="8">
    <source>
        <dbReference type="Pfam" id="PF14322"/>
    </source>
</evidence>
<evidence type="ECO:0000256" key="5">
    <source>
        <dbReference type="ARBA" id="ARBA00023237"/>
    </source>
</evidence>
<keyword evidence="3 6" id="KW-0732">Signal</keyword>
<evidence type="ECO:0000256" key="3">
    <source>
        <dbReference type="ARBA" id="ARBA00022729"/>
    </source>
</evidence>
<dbReference type="Pfam" id="PF07980">
    <property type="entry name" value="SusD_RagB"/>
    <property type="match status" value="1"/>
</dbReference>
<evidence type="ECO:0000256" key="1">
    <source>
        <dbReference type="ARBA" id="ARBA00004442"/>
    </source>
</evidence>
<evidence type="ECO:0000313" key="10">
    <source>
        <dbReference type="Proteomes" id="UP001319080"/>
    </source>
</evidence>
<comment type="subcellular location">
    <subcellularLocation>
        <location evidence="1">Cell outer membrane</location>
    </subcellularLocation>
</comment>
<evidence type="ECO:0000256" key="6">
    <source>
        <dbReference type="SAM" id="SignalP"/>
    </source>
</evidence>
<gene>
    <name evidence="9" type="ORF">KK062_21010</name>
</gene>
<dbReference type="GO" id="GO:0009279">
    <property type="term" value="C:cell outer membrane"/>
    <property type="evidence" value="ECO:0007669"/>
    <property type="project" value="UniProtKB-SubCell"/>
</dbReference>
<evidence type="ECO:0000313" key="9">
    <source>
        <dbReference type="EMBL" id="MBT1710734.1"/>
    </source>
</evidence>
<keyword evidence="4" id="KW-0472">Membrane</keyword>
<dbReference type="Gene3D" id="1.25.40.390">
    <property type="match status" value="1"/>
</dbReference>
<evidence type="ECO:0000256" key="4">
    <source>
        <dbReference type="ARBA" id="ARBA00023136"/>
    </source>
</evidence>
<dbReference type="InterPro" id="IPR012944">
    <property type="entry name" value="SusD_RagB_dom"/>
</dbReference>
<feature type="signal peptide" evidence="6">
    <location>
        <begin position="1"/>
        <end position="30"/>
    </location>
</feature>
<feature type="domain" description="SusD-like N-terminal" evidence="8">
    <location>
        <begin position="84"/>
        <end position="222"/>
    </location>
</feature>
<feature type="domain" description="RagB/SusD" evidence="7">
    <location>
        <begin position="294"/>
        <end position="545"/>
    </location>
</feature>
<keyword evidence="10" id="KW-1185">Reference proteome</keyword>
<dbReference type="Pfam" id="PF14322">
    <property type="entry name" value="SusD-like_3"/>
    <property type="match status" value="1"/>
</dbReference>
<feature type="chain" id="PRO_5043034908" evidence="6">
    <location>
        <begin position="31"/>
        <end position="545"/>
    </location>
</feature>
<sequence length="545" mass="62533">MRTKNMKPSINYLSGCLTACILLLAGCVELDVVPTNKFTDDTYWTSVEKASSLLNMGYRQMNDAGRIFRDERLSDNLYNSYGNDDVRVTANGQANTSTAMFDNYWGDLYGGLKTTHTFLANVDRVEGMDEALRNRMKAEARFIRAFLFFQLTNWYGDVPFFTEDITLEIATTIAPTPQATIVDFIHSELEEIAEILPTSYGPGDRGRITAGAAMAFNARVALNFNDWERVKTYTDKLINSTQYGTYTLFQNYEGIFHFANQYNSEIILDIQYAPEVRTWNEIFTYVPFSLTGVQYIQASPTQDLVDTYLMKDGSKWDENKDPYADRDPRLDMTIYRHGSAIQQRGNPGSVFNVNVDPNDVDNDTNDKIGRENGTQTGYFYRKFYDPNPAAWTGGTSWDCNINFVVLRFADVLLMYAEAMNELDQMDAAVWDKTIRLLRERAGFDNTALALDFPGGGKDALRPIIRDERRVELALEGTRVYDIRRWRIAETVMNAPRRGAKFDLSTGTLKYYEYRNNTFNENRDYLWAIPRQQWLINKNLGQNDGY</sequence>
<dbReference type="SUPFAM" id="SSF48452">
    <property type="entry name" value="TPR-like"/>
    <property type="match status" value="1"/>
</dbReference>
<evidence type="ECO:0000256" key="2">
    <source>
        <dbReference type="ARBA" id="ARBA00006275"/>
    </source>
</evidence>
<dbReference type="RefSeq" id="WP_254086309.1">
    <property type="nucleotide sequence ID" value="NZ_JAHESE010000025.1"/>
</dbReference>
<dbReference type="CDD" id="cd08977">
    <property type="entry name" value="SusD"/>
    <property type="match status" value="1"/>
</dbReference>
<comment type="caution">
    <text evidence="9">The sequence shown here is derived from an EMBL/GenBank/DDBJ whole genome shotgun (WGS) entry which is preliminary data.</text>
</comment>
<evidence type="ECO:0000259" key="7">
    <source>
        <dbReference type="Pfam" id="PF07980"/>
    </source>
</evidence>
<accession>A0AAP2E380</accession>
<comment type="similarity">
    <text evidence="2">Belongs to the SusD family.</text>
</comment>
<name>A0AAP2E380_9BACT</name>
<protein>
    <submittedName>
        <fullName evidence="9">RagB/SusD family nutrient uptake outer membrane protein</fullName>
    </submittedName>
</protein>
<dbReference type="PROSITE" id="PS51257">
    <property type="entry name" value="PROKAR_LIPOPROTEIN"/>
    <property type="match status" value="1"/>
</dbReference>
<dbReference type="EMBL" id="JAHESE010000025">
    <property type="protein sequence ID" value="MBT1710734.1"/>
    <property type="molecule type" value="Genomic_DNA"/>
</dbReference>
<reference evidence="9 10" key="1">
    <citation type="submission" date="2021-05" db="EMBL/GenBank/DDBJ databases">
        <title>A Polyphasic approach of four new species of the genus Ohtaekwangia: Ohtaekwangia histidinii sp. nov., Ohtaekwangia cretensis sp. nov., Ohtaekwangia indiensis sp. nov., Ohtaekwangia reichenbachii sp. nov. from diverse environment.</title>
        <authorList>
            <person name="Octaviana S."/>
        </authorList>
    </citation>
    <scope>NUCLEOTIDE SEQUENCE [LARGE SCALE GENOMIC DNA]</scope>
    <source>
        <strain evidence="9 10">PWU5</strain>
    </source>
</reference>
<proteinExistence type="inferred from homology"/>